<evidence type="ECO:0000313" key="3">
    <source>
        <dbReference type="Proteomes" id="UP001476807"/>
    </source>
</evidence>
<proteinExistence type="predicted"/>
<feature type="domain" description="Secretion system C-terminal sorting" evidence="1">
    <location>
        <begin position="832"/>
        <end position="907"/>
    </location>
</feature>
<dbReference type="RefSeq" id="WP_350410422.1">
    <property type="nucleotide sequence ID" value="NZ_JBEOKT010000001.1"/>
</dbReference>
<evidence type="ECO:0000259" key="1">
    <source>
        <dbReference type="Pfam" id="PF18962"/>
    </source>
</evidence>
<gene>
    <name evidence="2" type="ORF">ABS362_01690</name>
</gene>
<dbReference type="EMBL" id="JBEOKT010000001">
    <property type="protein sequence ID" value="MER2996237.1"/>
    <property type="molecule type" value="Genomic_DNA"/>
</dbReference>
<accession>A0ABV1RQ72</accession>
<keyword evidence="3" id="KW-1185">Reference proteome</keyword>
<dbReference type="Proteomes" id="UP001476807">
    <property type="component" value="Unassembled WGS sequence"/>
</dbReference>
<name>A0ABV1RQ72_9BACT</name>
<comment type="caution">
    <text evidence="2">The sequence shown here is derived from an EMBL/GenBank/DDBJ whole genome shotgun (WGS) entry which is preliminary data.</text>
</comment>
<dbReference type="Pfam" id="PF18962">
    <property type="entry name" value="Por_Secre_tail"/>
    <property type="match status" value="1"/>
</dbReference>
<protein>
    <submittedName>
        <fullName evidence="2">T9SS type A sorting domain-containing protein</fullName>
    </submittedName>
</protein>
<dbReference type="NCBIfam" id="TIGR04183">
    <property type="entry name" value="Por_Secre_tail"/>
    <property type="match status" value="1"/>
</dbReference>
<dbReference type="InterPro" id="IPR026444">
    <property type="entry name" value="Secre_tail"/>
</dbReference>
<evidence type="ECO:0000313" key="2">
    <source>
        <dbReference type="EMBL" id="MER2996237.1"/>
    </source>
</evidence>
<organism evidence="2 3">
    <name type="scientific">Pontibacter populi</name>
    <dbReference type="NCBI Taxonomy" id="890055"/>
    <lineage>
        <taxon>Bacteria</taxon>
        <taxon>Pseudomonadati</taxon>
        <taxon>Bacteroidota</taxon>
        <taxon>Cytophagia</taxon>
        <taxon>Cytophagales</taxon>
        <taxon>Hymenobacteraceae</taxon>
        <taxon>Pontibacter</taxon>
    </lineage>
</organism>
<reference evidence="2 3" key="1">
    <citation type="submission" date="2024-06" db="EMBL/GenBank/DDBJ databases">
        <title>Pontibacter populi HYL7-15.</title>
        <authorList>
            <person name="Kim M.K."/>
        </authorList>
    </citation>
    <scope>NUCLEOTIDE SEQUENCE [LARGE SCALE GENOMIC DNA]</scope>
    <source>
        <strain evidence="2 3">HYL7-15</strain>
    </source>
</reference>
<sequence>MRNFNDYTSRIAYVLSKQLQLSWRLAMMISAFILLFSTNADAQKTKETFGVSFSQYANEPTKEQWINGALIPNNSQYYEGTSTLQRIVLVNIKATPGNTHELLFKVLSTKGGINAYDFVTGFDQALKDYMNITGSEITNSTFDMYNDAERLRLVAGASIPNPATAAMITSLFRDGTSAVAAVPAASTYLTKQSILEGYDNDNYPAFNGKDKDTKRGVQLYGVSGNPITGAVLEFIGYSAPDLFGDSYGEYRLTWVSASPNILILMGGHLSTSDNSSPYPALWHGPSKGAAFISGGPYHFKLETLNGISLGNQDNQIQSGAIEVFPAGCILPAAGPFCAGTTNSHTASSEGVPDATYDWKLDPANGATFVGGGTTKQTVATGGATSSSVSVIAGTGTYTLTVTVSKTGYISKTCSTQVAVNGNPTITGPAIGAVCQGATTASFSYTGVTNGANQYKIVWDAAAVTAGLTSMSDFAALPSSPFNLTIPGTLAATTYNGTIYVRNSTTTCESAGTAISLTVNENPAINTPAIGAICAGTTSASLTYASVTGGANQYRIDWNADANTAGLVDVAYTSLPASPITISGTGSLSAGTYSGTIYVKNTNTTCESAGAAISLVVNGNPTALAGGDQELCQASSGTTRFTVKGTYTNGTPQWSETSANATIVSQAAGTGDDAGKWVAIVDIVGSNSVVMTLTTTSNATPSCVSATDDLTLTVNANPNAPAAEYLPPACDETEFKVKVNSPSGNEVIAGATYTLMTGDRTVVTTFTPASSAAFTFTSSIAAGAGFIVSVETVESCRSGEYACPAPAATLNTSSTKTLQTSDKIQKDDEVTAYPVPFYDRTTIEFKSERNGKYVINLYDMKGKLVRELKSGTVKAGETKSIEVDGRDLAEGMYLARIVSDAGSKTVKLLKRK</sequence>